<reference evidence="4" key="1">
    <citation type="submission" date="2022-08" db="EMBL/GenBank/DDBJ databases">
        <authorList>
            <consortium name="DOE Joint Genome Institute"/>
            <person name="Min B."/>
            <person name="Riley R."/>
            <person name="Sierra-Patev S."/>
            <person name="Naranjo-Ortiz M."/>
            <person name="Looney B."/>
            <person name="Konkel Z."/>
            <person name="Slot J.C."/>
            <person name="Sakamoto Y."/>
            <person name="Steenwyk J.L."/>
            <person name="Rokas A."/>
            <person name="Carro J."/>
            <person name="Camarero S."/>
            <person name="Ferreira P."/>
            <person name="Molpeceres G."/>
            <person name="Ruiz-Duenas F.J."/>
            <person name="Serrano A."/>
            <person name="Henrissat B."/>
            <person name="Drula E."/>
            <person name="Hughes K.W."/>
            <person name="Mata J.L."/>
            <person name="Ishikawa N.K."/>
            <person name="Vargas-Isla R."/>
            <person name="Ushijima S."/>
            <person name="Smith C.A."/>
            <person name="Ahrendt S."/>
            <person name="Andreopoulos W."/>
            <person name="He G."/>
            <person name="Labutti K."/>
            <person name="Lipzen A."/>
            <person name="Ng V."/>
            <person name="Sandor L."/>
            <person name="Barry K."/>
            <person name="Martinez A.T."/>
            <person name="Xiao Y."/>
            <person name="Gibbons J.G."/>
            <person name="Terashima K."/>
            <person name="Hibbett D.S."/>
            <person name="Grigoriev I.V."/>
        </authorList>
    </citation>
    <scope>NUCLEOTIDE SEQUENCE</scope>
    <source>
        <strain evidence="4">TFB10291</strain>
    </source>
</reference>
<feature type="region of interest" description="Disordered" evidence="2">
    <location>
        <begin position="686"/>
        <end position="717"/>
    </location>
</feature>
<keyword evidence="5" id="KW-1185">Reference proteome</keyword>
<accession>A0AA38NHA9</accession>
<gene>
    <name evidence="4" type="ORF">GGU10DRAFT_337443</name>
</gene>
<dbReference type="PROSITE" id="PS50966">
    <property type="entry name" value="ZF_SWIM"/>
    <property type="match status" value="1"/>
</dbReference>
<keyword evidence="1" id="KW-0862">Zinc</keyword>
<evidence type="ECO:0000256" key="2">
    <source>
        <dbReference type="SAM" id="MobiDB-lite"/>
    </source>
</evidence>
<evidence type="ECO:0000313" key="4">
    <source>
        <dbReference type="EMBL" id="KAJ3780107.1"/>
    </source>
</evidence>
<feature type="domain" description="SWIM-type" evidence="3">
    <location>
        <begin position="522"/>
        <end position="553"/>
    </location>
</feature>
<feature type="compositionally biased region" description="Basic and acidic residues" evidence="2">
    <location>
        <begin position="697"/>
        <end position="707"/>
    </location>
</feature>
<keyword evidence="1" id="KW-0863">Zinc-finger</keyword>
<feature type="region of interest" description="Disordered" evidence="2">
    <location>
        <begin position="648"/>
        <end position="669"/>
    </location>
</feature>
<dbReference type="AlphaFoldDB" id="A0AA38NHA9"/>
<evidence type="ECO:0000256" key="1">
    <source>
        <dbReference type="PROSITE-ProRule" id="PRU00325"/>
    </source>
</evidence>
<evidence type="ECO:0000313" key="5">
    <source>
        <dbReference type="Proteomes" id="UP001163798"/>
    </source>
</evidence>
<dbReference type="Proteomes" id="UP001163798">
    <property type="component" value="Unassembled WGS sequence"/>
</dbReference>
<dbReference type="InterPro" id="IPR007527">
    <property type="entry name" value="Znf_SWIM"/>
</dbReference>
<organism evidence="4 5">
    <name type="scientific">Lentinula aff. detonsa</name>
    <dbReference type="NCBI Taxonomy" id="2804958"/>
    <lineage>
        <taxon>Eukaryota</taxon>
        <taxon>Fungi</taxon>
        <taxon>Dikarya</taxon>
        <taxon>Basidiomycota</taxon>
        <taxon>Agaricomycotina</taxon>
        <taxon>Agaricomycetes</taxon>
        <taxon>Agaricomycetidae</taxon>
        <taxon>Agaricales</taxon>
        <taxon>Marasmiineae</taxon>
        <taxon>Omphalotaceae</taxon>
        <taxon>Lentinula</taxon>
    </lineage>
</organism>
<dbReference type="EMBL" id="MU793912">
    <property type="protein sequence ID" value="KAJ3780107.1"/>
    <property type="molecule type" value="Genomic_DNA"/>
</dbReference>
<proteinExistence type="predicted"/>
<keyword evidence="1" id="KW-0479">Metal-binding</keyword>
<comment type="caution">
    <text evidence="4">The sequence shown here is derived from an EMBL/GenBank/DDBJ whole genome shotgun (WGS) entry which is preliminary data.</text>
</comment>
<feature type="region of interest" description="Disordered" evidence="2">
    <location>
        <begin position="563"/>
        <end position="596"/>
    </location>
</feature>
<protein>
    <recommendedName>
        <fullName evidence="3">SWIM-type domain-containing protein</fullName>
    </recommendedName>
</protein>
<dbReference type="GO" id="GO:0008270">
    <property type="term" value="F:zinc ion binding"/>
    <property type="evidence" value="ECO:0007669"/>
    <property type="project" value="UniProtKB-KW"/>
</dbReference>
<feature type="compositionally biased region" description="Acidic residues" evidence="2">
    <location>
        <begin position="570"/>
        <end position="589"/>
    </location>
</feature>
<evidence type="ECO:0000259" key="3">
    <source>
        <dbReference type="PROSITE" id="PS50966"/>
    </source>
</evidence>
<sequence length="805" mass="91732">MHLVKPNSFVQLLSMSFSTTPSFRVLGTSCRTQFLSLNDEIIPDASLSQNASRYALFCVDGYQSTILDVPTDHKPHKDSFDWDNAHGYNLSWQSMDEFHEWKRQEERHHCFELRHHKSKSSWDSNSHLWTRKSTFICSRGSSGGQKKAYKKKFNWFHKVARKYAACSCRIIIKTYPGCSSILGRYIEEHTHALGEANARFCQIPQETWDDIENLIRAGTKLDAVVNENSSHPRNKFISRADVRRMEKLVDEENIRLGKKDGESVLAWASRLESEGSLLAFKASNAPPPPGSSVDEMAFILIIQTKYMREKWNEWGNDFAGLDATHNTSHYEGMPGSFMISSNATEETVDFYLATHFHPTHFPELWELLKAWVQMIDPTKFAKAWECICTEDSLFRYWMNVTEWWSNVHQQGRTIFQNSNTNMLLEAWHHLLKGKLLEGKRNRRADHLIYILVEKAIPFFQKRHRRQAAGFEGPDLEICERMKIIERAQTFPKDFITPEGIPDLDKCCLVYHVRSQSDASLHYCVDLDTYECNCLSFPLISYCKHIAAVQLHFPETTHVVPISTLSTCPDTSEDNDNEDEDDDGQTDESECSGKPVTPSSLVYDIAVLLHSLNIRLRSNPPSHNLDSLANLKCQLQLVSDELEARDDEKVLPQKQKVAPSAGTGWKGPEGTQAIMGLPTKSRAKRVFPGEGYAGGEGPAKKAKADARGPLDSSQPTQPTRSVFMESAYGWHRADVQTLARKYNVKNLNRKTRVLIDENPNYYISYEGLVNVHGTEQPPNTMQPPKACHINMTRIPTYYFLAIARGA</sequence>
<name>A0AA38NHA9_9AGAR</name>